<keyword evidence="6" id="KW-0408">Iron</keyword>
<evidence type="ECO:0000256" key="3">
    <source>
        <dbReference type="ARBA" id="ARBA00005646"/>
    </source>
</evidence>
<keyword evidence="9" id="KW-0539">Nucleus</keyword>
<feature type="compositionally biased region" description="Polar residues" evidence="10">
    <location>
        <begin position="403"/>
        <end position="416"/>
    </location>
</feature>
<dbReference type="CDD" id="cd00056">
    <property type="entry name" value="ENDO3c"/>
    <property type="match status" value="1"/>
</dbReference>
<feature type="compositionally biased region" description="Polar residues" evidence="10">
    <location>
        <begin position="1130"/>
        <end position="1149"/>
    </location>
</feature>
<dbReference type="Gene3D" id="1.10.1670.10">
    <property type="entry name" value="Helix-hairpin-Helix base-excision DNA repair enzymes (C-terminal)"/>
    <property type="match status" value="1"/>
</dbReference>
<evidence type="ECO:0000256" key="10">
    <source>
        <dbReference type="SAM" id="MobiDB-lite"/>
    </source>
</evidence>
<feature type="compositionally biased region" description="Polar residues" evidence="10">
    <location>
        <begin position="917"/>
        <end position="929"/>
    </location>
</feature>
<dbReference type="SMART" id="SM00525">
    <property type="entry name" value="FES"/>
    <property type="match status" value="1"/>
</dbReference>
<feature type="domain" description="HhH-GPD" evidence="11">
    <location>
        <begin position="1229"/>
        <end position="1401"/>
    </location>
</feature>
<sequence>MEVGESSGKEVSWIPTTPLKPILPRTEPICADGEGNQLGQANFLKTSSCASPHASYNDSVVACVQSSSGEGLHMKMQDQVESTSAVTSIGGDSAGTCAKPTARVVSAFEGVSFSDLFALADAASIHFQGTDPGTNNEGKNPLFPDSSSQSDSPSNVASVSPTPHDVSLEQTLVNTINYIPQEPQGTSSSASQTSTCCGKTISFLAPPTPDKAIRGESREVVGMQVYVELEKNVPSMNSETPDNRELSEAVMESSLAAVSTPLKENHNPDKGGSHVVDLNQTPTPKQRRKKHRPKVIKEGKPNSARKPVTPKPAQPKENPTRKRKYVRKKGLNKASTPPPTAVTVESTESIMPGSTKKSCRKSLNFELTEQPGGEITVPTENVTLHIGKGSGVLEETHPAPNTPLANINTSGANSAKNWKRKGVVTTTQDGLEKSETQSSQNNSNSSKTGNLTTGLHMGGTKRKHSATTDHADISHMNLIGVHYNGLHAYQGHCVQFPAVQKKRRSEKASTSNSTSRTSLIPMKDLWFATYPNDLCASSSKCLISCEYDAVENPVTFEATEGVAHGRSHAFESLISFSQTRPTKRRSKAPVKFRDFATLTFTRDCSIMPNQFTRQRSNSYMQTLVDGERPITSIDALGAENMHASFRKKRSTRENRKKRAISTFASTPQMHHDFLLNGYQPSWDAANNMQRMEVLTEQFRHLDINVRASSSHQLKALIPYKQKNQKGKITQGDGAIIPYEGSFDPIRKRLPRPKVDLDEETDKVWKLLMIDINSHGIDGTDEEKAKWWEEERRVFRGRADSFIARMHLVQGDRRFSQWKGSVVDSVVGVFLTQNVSDHLSSSAFMSLVARFPLKETSKCKIYQEESTSLYANEPLALIIEPKENSNTNWDDKILSQPVCCQSSLMKDITEHSEEKEALNSNDSPGTTSLADESDCLLLKSKEYNTREHPITMSKPTGIIITQARQEKPCYGETQKELTDIVSSQCSAISSQISGGFSVDQNSEKITSCSDSNSEAEDLSSIAKHNIMDNTIGFSKLLEMVTPTKVYEVTKSSENHKAAFDLSFGVEHDKLSEDLEKSDVIQASLEESMIPSKEYALNLCTNSGVLERHSFDSLKMEAPSSGLSYDKDENNMNKSSSQARESENQAAFSQSDSLPYHVHLHNQSNVMQQIFFDSSAQTQDLMQKEAESNSGNQNYIVMNQSTEINVAQIKPKGRKPGKDKKKVVDWDNLRIQAQLKEGKREKTADTMDSLDWDAVRRANVNEIADAIKERGMNNMLAERIKDFLNRLVEEHGGIDLEWLRDVPPDQAKEYLLSIRGLGLKSVECVRLLTLHHLAFPVDTNVGRIAVRLGWVPLQPLPESLQLHLLELYPVLESIQKYLWPRLCKLDQRTLYELHYQMITFGKVFCTKSKPNCNACPMRGECRHFASAFASARLALPGPEQRSIVSTAGNNESDQNQSVIVNHLPLPLPANATPAEDNGSDQNPPVTVGQLPLPLPANTTPAEENEHKQLEANSGIVTCEPIIEEPATPERECTQILENDIEDAFYEDTCEIPTIKLNIEEFNLNLRNYAPELQDGMSKALVALNPEAASIPTPKLKNVSRLRTEHHVYELPDSHPLLEGWERREPDDPCKYLLAIWTPGETADSIQPPESRCSFQGDGQLCNERECFSCNSIREADSQIVRGTILIPCRTAMRGSFPLNGTYFQVNEVFADHVTSLDPINVPRRLIWNLKRRTVYFGTSMPSIFKGLSTPEIQQCFWRGYVCVRGFERETRAPRPLMARLHFPVSRLARTKEKSSGK</sequence>
<feature type="region of interest" description="Disordered" evidence="10">
    <location>
        <begin position="423"/>
        <end position="463"/>
    </location>
</feature>
<evidence type="ECO:0000259" key="11">
    <source>
        <dbReference type="SMART" id="SM00478"/>
    </source>
</evidence>
<evidence type="ECO:0000256" key="2">
    <source>
        <dbReference type="ARBA" id="ARBA00004123"/>
    </source>
</evidence>
<dbReference type="InterPro" id="IPR023170">
    <property type="entry name" value="HhH_base_excis_C"/>
</dbReference>
<keyword evidence="8" id="KW-0238">DNA-binding</keyword>
<dbReference type="Gene3D" id="1.10.340.30">
    <property type="entry name" value="Hypothetical protein, domain 2"/>
    <property type="match status" value="1"/>
</dbReference>
<dbReference type="InterPro" id="IPR011257">
    <property type="entry name" value="DNA_glycosylase"/>
</dbReference>
<feature type="region of interest" description="Disordered" evidence="10">
    <location>
        <begin position="232"/>
        <end position="357"/>
    </location>
</feature>
<feature type="compositionally biased region" description="Basic and acidic residues" evidence="10">
    <location>
        <begin position="263"/>
        <end position="272"/>
    </location>
</feature>
<protein>
    <recommendedName>
        <fullName evidence="11">HhH-GPD domain-containing protein</fullName>
    </recommendedName>
</protein>
<dbReference type="SMART" id="SM00478">
    <property type="entry name" value="ENDO3c"/>
    <property type="match status" value="1"/>
</dbReference>
<feature type="compositionally biased region" description="Basic residues" evidence="10">
    <location>
        <begin position="285"/>
        <end position="294"/>
    </location>
</feature>
<dbReference type="GO" id="GO:0006284">
    <property type="term" value="P:base-excision repair"/>
    <property type="evidence" value="ECO:0007669"/>
    <property type="project" value="InterPro"/>
</dbReference>
<dbReference type="InterPro" id="IPR028924">
    <property type="entry name" value="Perm-CXXC"/>
</dbReference>
<dbReference type="InterPro" id="IPR003265">
    <property type="entry name" value="HhH-GPD_domain"/>
</dbReference>
<dbReference type="GO" id="GO:0046872">
    <property type="term" value="F:metal ion binding"/>
    <property type="evidence" value="ECO:0007669"/>
    <property type="project" value="UniProtKB-KW"/>
</dbReference>
<dbReference type="PANTHER" id="PTHR46213:SF13">
    <property type="entry name" value="DEMETER-LIKE PROTEIN 2-RELATED"/>
    <property type="match status" value="1"/>
</dbReference>
<dbReference type="FunFam" id="1.10.1670.10:FF:000004">
    <property type="entry name" value="DNA glycosylase/AP lyase ROS1"/>
    <property type="match status" value="1"/>
</dbReference>
<dbReference type="InterPro" id="IPR044811">
    <property type="entry name" value="DME/ROS1"/>
</dbReference>
<comment type="subcellular location">
    <subcellularLocation>
        <location evidence="2">Nucleus</location>
    </subcellularLocation>
</comment>
<dbReference type="InterPro" id="IPR028925">
    <property type="entry name" value="RRM_DME"/>
</dbReference>
<evidence type="ECO:0000256" key="1">
    <source>
        <dbReference type="ARBA" id="ARBA00001966"/>
    </source>
</evidence>
<keyword evidence="7" id="KW-0411">Iron-sulfur</keyword>
<feature type="region of interest" description="Disordered" evidence="10">
    <location>
        <begin position="1118"/>
        <end position="1149"/>
    </location>
</feature>
<dbReference type="GO" id="GO:0005634">
    <property type="term" value="C:nucleus"/>
    <property type="evidence" value="ECO:0007669"/>
    <property type="project" value="UniProtKB-SubCell"/>
</dbReference>
<comment type="caution">
    <text evidence="12">The sequence shown here is derived from an EMBL/GenBank/DDBJ whole genome shotgun (WGS) entry which is preliminary data.</text>
</comment>
<evidence type="ECO:0000256" key="9">
    <source>
        <dbReference type="ARBA" id="ARBA00023242"/>
    </source>
</evidence>
<evidence type="ECO:0000256" key="6">
    <source>
        <dbReference type="ARBA" id="ARBA00023004"/>
    </source>
</evidence>
<dbReference type="GO" id="GO:0019104">
    <property type="term" value="F:DNA N-glycosylase activity"/>
    <property type="evidence" value="ECO:0007669"/>
    <property type="project" value="InterPro"/>
</dbReference>
<dbReference type="Proteomes" id="UP001293593">
    <property type="component" value="Unassembled WGS sequence"/>
</dbReference>
<organism evidence="12 13">
    <name type="scientific">Acacia crassicarpa</name>
    <name type="common">northern wattle</name>
    <dbReference type="NCBI Taxonomy" id="499986"/>
    <lineage>
        <taxon>Eukaryota</taxon>
        <taxon>Viridiplantae</taxon>
        <taxon>Streptophyta</taxon>
        <taxon>Embryophyta</taxon>
        <taxon>Tracheophyta</taxon>
        <taxon>Spermatophyta</taxon>
        <taxon>Magnoliopsida</taxon>
        <taxon>eudicotyledons</taxon>
        <taxon>Gunneridae</taxon>
        <taxon>Pentapetalae</taxon>
        <taxon>rosids</taxon>
        <taxon>fabids</taxon>
        <taxon>Fabales</taxon>
        <taxon>Fabaceae</taxon>
        <taxon>Caesalpinioideae</taxon>
        <taxon>mimosoid clade</taxon>
        <taxon>Acacieae</taxon>
        <taxon>Acacia</taxon>
    </lineage>
</organism>
<proteinExistence type="inferred from homology"/>
<evidence type="ECO:0000313" key="13">
    <source>
        <dbReference type="Proteomes" id="UP001293593"/>
    </source>
</evidence>
<feature type="region of interest" description="Disordered" evidence="10">
    <location>
        <begin position="399"/>
        <end position="418"/>
    </location>
</feature>
<keyword evidence="5" id="KW-0479">Metal-binding</keyword>
<reference evidence="12" key="1">
    <citation type="submission" date="2023-10" db="EMBL/GenBank/DDBJ databases">
        <title>Chromosome-level genome of the transformable northern wattle, Acacia crassicarpa.</title>
        <authorList>
            <person name="Massaro I."/>
            <person name="Sinha N.R."/>
            <person name="Poethig S."/>
            <person name="Leichty A.R."/>
        </authorList>
    </citation>
    <scope>NUCLEOTIDE SEQUENCE</scope>
    <source>
        <strain evidence="12">Acra3RX</strain>
        <tissue evidence="12">Leaf</tissue>
    </source>
</reference>
<dbReference type="Pfam" id="PF15629">
    <property type="entry name" value="Perm-CXXC"/>
    <property type="match status" value="1"/>
</dbReference>
<feature type="compositionally biased region" description="Low complexity" evidence="10">
    <location>
        <begin position="436"/>
        <end position="448"/>
    </location>
</feature>
<dbReference type="EMBL" id="JAWXYG010000002">
    <property type="protein sequence ID" value="KAK4281608.1"/>
    <property type="molecule type" value="Genomic_DNA"/>
</dbReference>
<evidence type="ECO:0000256" key="4">
    <source>
        <dbReference type="ARBA" id="ARBA00022485"/>
    </source>
</evidence>
<evidence type="ECO:0000256" key="7">
    <source>
        <dbReference type="ARBA" id="ARBA00023014"/>
    </source>
</evidence>
<comment type="similarity">
    <text evidence="3">Belongs to the DNA glycosylase family. DEMETER subfamily.</text>
</comment>
<dbReference type="GO" id="GO:0141166">
    <property type="term" value="P:chromosomal 5-methylcytosine DNA demethylation pathway"/>
    <property type="evidence" value="ECO:0007669"/>
    <property type="project" value="InterPro"/>
</dbReference>
<dbReference type="SUPFAM" id="SSF48150">
    <property type="entry name" value="DNA-glycosylase"/>
    <property type="match status" value="1"/>
</dbReference>
<evidence type="ECO:0000256" key="5">
    <source>
        <dbReference type="ARBA" id="ARBA00022723"/>
    </source>
</evidence>
<comment type="cofactor">
    <cofactor evidence="1">
        <name>[4Fe-4S] cluster</name>
        <dbReference type="ChEBI" id="CHEBI:49883"/>
    </cofactor>
</comment>
<dbReference type="GO" id="GO:0003677">
    <property type="term" value="F:DNA binding"/>
    <property type="evidence" value="ECO:0007669"/>
    <property type="project" value="UniProtKB-KW"/>
</dbReference>
<feature type="compositionally biased region" description="Low complexity" evidence="10">
    <location>
        <begin position="144"/>
        <end position="161"/>
    </location>
</feature>
<dbReference type="PANTHER" id="PTHR46213">
    <property type="entry name" value="TRANSCRIPTIONAL ACTIVATOR DEMETER"/>
    <property type="match status" value="1"/>
</dbReference>
<keyword evidence="13" id="KW-1185">Reference proteome</keyword>
<evidence type="ECO:0000313" key="12">
    <source>
        <dbReference type="EMBL" id="KAK4281608.1"/>
    </source>
</evidence>
<accession>A0AAE1N1Y6</accession>
<feature type="compositionally biased region" description="Basic residues" evidence="10">
    <location>
        <begin position="321"/>
        <end position="331"/>
    </location>
</feature>
<feature type="region of interest" description="Disordered" evidence="10">
    <location>
        <begin position="129"/>
        <end position="163"/>
    </location>
</feature>
<feature type="region of interest" description="Disordered" evidence="10">
    <location>
        <begin position="1463"/>
        <end position="1503"/>
    </location>
</feature>
<name>A0AAE1N1Y6_9FABA</name>
<gene>
    <name evidence="12" type="ORF">QN277_013079</name>
</gene>
<keyword evidence="4" id="KW-0004">4Fe-4S</keyword>
<evidence type="ECO:0000256" key="8">
    <source>
        <dbReference type="ARBA" id="ARBA00023125"/>
    </source>
</evidence>
<dbReference type="GO" id="GO:0051539">
    <property type="term" value="F:4 iron, 4 sulfur cluster binding"/>
    <property type="evidence" value="ECO:0007669"/>
    <property type="project" value="UniProtKB-KW"/>
</dbReference>
<feature type="region of interest" description="Disordered" evidence="10">
    <location>
        <begin position="909"/>
        <end position="929"/>
    </location>
</feature>
<dbReference type="InterPro" id="IPR003651">
    <property type="entry name" value="Endonuclease3_FeS-loop_motif"/>
</dbReference>
<dbReference type="Pfam" id="PF15628">
    <property type="entry name" value="RRM_DME"/>
    <property type="match status" value="1"/>
</dbReference>
<dbReference type="GO" id="GO:0035514">
    <property type="term" value="F:DNA demethylase activity"/>
    <property type="evidence" value="ECO:0007669"/>
    <property type="project" value="InterPro"/>
</dbReference>
<dbReference type="GO" id="GO:0003906">
    <property type="term" value="F:DNA-(apurinic or apyrimidinic site) endonuclease activity"/>
    <property type="evidence" value="ECO:0007669"/>
    <property type="project" value="UniProtKB-ARBA"/>
</dbReference>